<dbReference type="SUPFAM" id="SSF56112">
    <property type="entry name" value="Protein kinase-like (PK-like)"/>
    <property type="match status" value="1"/>
</dbReference>
<evidence type="ECO:0000259" key="6">
    <source>
        <dbReference type="Pfam" id="PF01636"/>
    </source>
</evidence>
<sequence>MPGGSAAVQDAVAELAEGYCSHKQCLIHNDLHTGNLLLSPKDCAPAISCIDWEFAAYGPIAFDLGCL</sequence>
<feature type="non-terminal residue" evidence="7">
    <location>
        <position position="67"/>
    </location>
</feature>
<dbReference type="GO" id="GO:0016301">
    <property type="term" value="F:kinase activity"/>
    <property type="evidence" value="ECO:0007669"/>
    <property type="project" value="UniProtKB-KW"/>
</dbReference>
<evidence type="ECO:0000313" key="7">
    <source>
        <dbReference type="EMBL" id="GFH17520.1"/>
    </source>
</evidence>
<comment type="caution">
    <text evidence="7">The sequence shown here is derived from an EMBL/GenBank/DDBJ whole genome shotgun (WGS) entry which is preliminary data.</text>
</comment>
<dbReference type="EMBL" id="BLLF01001161">
    <property type="protein sequence ID" value="GFH17520.1"/>
    <property type="molecule type" value="Genomic_DNA"/>
</dbReference>
<reference evidence="7 8" key="1">
    <citation type="submission" date="2020-02" db="EMBL/GenBank/DDBJ databases">
        <title>Draft genome sequence of Haematococcus lacustris strain NIES-144.</title>
        <authorList>
            <person name="Morimoto D."/>
            <person name="Nakagawa S."/>
            <person name="Yoshida T."/>
            <person name="Sawayama S."/>
        </authorList>
    </citation>
    <scope>NUCLEOTIDE SEQUENCE [LARGE SCALE GENOMIC DNA]</scope>
    <source>
        <strain evidence="7 8">NIES-144</strain>
    </source>
</reference>
<keyword evidence="8" id="KW-1185">Reference proteome</keyword>
<feature type="non-terminal residue" evidence="7">
    <location>
        <position position="1"/>
    </location>
</feature>
<name>A0A699Z7V5_HAELA</name>
<accession>A0A699Z7V5</accession>
<dbReference type="InterPro" id="IPR002575">
    <property type="entry name" value="Aminoglycoside_PTrfase"/>
</dbReference>
<dbReference type="Proteomes" id="UP000485058">
    <property type="component" value="Unassembled WGS sequence"/>
</dbReference>
<feature type="domain" description="Aminoglycoside phosphotransferase" evidence="6">
    <location>
        <begin position="14"/>
        <end position="67"/>
    </location>
</feature>
<dbReference type="Gene3D" id="3.90.1200.10">
    <property type="match status" value="1"/>
</dbReference>
<organism evidence="7 8">
    <name type="scientific">Haematococcus lacustris</name>
    <name type="common">Green alga</name>
    <name type="synonym">Haematococcus pluvialis</name>
    <dbReference type="NCBI Taxonomy" id="44745"/>
    <lineage>
        <taxon>Eukaryota</taxon>
        <taxon>Viridiplantae</taxon>
        <taxon>Chlorophyta</taxon>
        <taxon>core chlorophytes</taxon>
        <taxon>Chlorophyceae</taxon>
        <taxon>CS clade</taxon>
        <taxon>Chlamydomonadales</taxon>
        <taxon>Haematococcaceae</taxon>
        <taxon>Haematococcus</taxon>
    </lineage>
</organism>
<keyword evidence="4" id="KW-0418">Kinase</keyword>
<evidence type="ECO:0000256" key="1">
    <source>
        <dbReference type="ARBA" id="ARBA00010165"/>
    </source>
</evidence>
<dbReference type="AlphaFoldDB" id="A0A699Z7V5"/>
<keyword evidence="2" id="KW-0808">Transferase</keyword>
<comment type="similarity">
    <text evidence="1">Belongs to the methylthioribose kinase family.</text>
</comment>
<protein>
    <submittedName>
        <fullName evidence="7">APH domain-containing protein</fullName>
    </submittedName>
</protein>
<gene>
    <name evidence="7" type="ORF">HaLaN_14177</name>
</gene>
<evidence type="ECO:0000256" key="3">
    <source>
        <dbReference type="ARBA" id="ARBA00022741"/>
    </source>
</evidence>
<dbReference type="GO" id="GO:0005524">
    <property type="term" value="F:ATP binding"/>
    <property type="evidence" value="ECO:0007669"/>
    <property type="project" value="UniProtKB-KW"/>
</dbReference>
<dbReference type="PANTHER" id="PTHR34273">
    <property type="entry name" value="METHYLTHIORIBOSE KINASE"/>
    <property type="match status" value="1"/>
</dbReference>
<dbReference type="Pfam" id="PF01636">
    <property type="entry name" value="APH"/>
    <property type="match status" value="1"/>
</dbReference>
<evidence type="ECO:0000313" key="8">
    <source>
        <dbReference type="Proteomes" id="UP000485058"/>
    </source>
</evidence>
<evidence type="ECO:0000256" key="5">
    <source>
        <dbReference type="ARBA" id="ARBA00022840"/>
    </source>
</evidence>
<proteinExistence type="inferred from homology"/>
<evidence type="ECO:0000256" key="2">
    <source>
        <dbReference type="ARBA" id="ARBA00022679"/>
    </source>
</evidence>
<dbReference type="PANTHER" id="PTHR34273:SF2">
    <property type="entry name" value="METHYLTHIORIBOSE KINASE"/>
    <property type="match status" value="1"/>
</dbReference>
<keyword evidence="5" id="KW-0067">ATP-binding</keyword>
<evidence type="ECO:0000256" key="4">
    <source>
        <dbReference type="ARBA" id="ARBA00022777"/>
    </source>
</evidence>
<keyword evidence="3" id="KW-0547">Nucleotide-binding</keyword>
<dbReference type="InterPro" id="IPR011009">
    <property type="entry name" value="Kinase-like_dom_sf"/>
</dbReference>